<proteinExistence type="predicted"/>
<evidence type="ECO:0000313" key="2">
    <source>
        <dbReference type="Proteomes" id="UP001279734"/>
    </source>
</evidence>
<organism evidence="1 2">
    <name type="scientific">Nepenthes gracilis</name>
    <name type="common">Slender pitcher plant</name>
    <dbReference type="NCBI Taxonomy" id="150966"/>
    <lineage>
        <taxon>Eukaryota</taxon>
        <taxon>Viridiplantae</taxon>
        <taxon>Streptophyta</taxon>
        <taxon>Embryophyta</taxon>
        <taxon>Tracheophyta</taxon>
        <taxon>Spermatophyta</taxon>
        <taxon>Magnoliopsida</taxon>
        <taxon>eudicotyledons</taxon>
        <taxon>Gunneridae</taxon>
        <taxon>Pentapetalae</taxon>
        <taxon>Caryophyllales</taxon>
        <taxon>Nepenthaceae</taxon>
        <taxon>Nepenthes</taxon>
    </lineage>
</organism>
<dbReference type="AlphaFoldDB" id="A0AAD3XPR1"/>
<sequence length="146" mass="16541">MTGMRKSVGEPTILSVSTAPSVQVIEEVAEPTSSVQILDRNVGSELTIFSGLPTLFEISIKPRIEEASGAVVISDSTQSTRLRIEFKKLLLLLRHLLRILSILPSIQLRFNHNLSSTRPIWRRKYVVQKFQHPTQWMFKRGFAQIG</sequence>
<accession>A0AAD3XPR1</accession>
<name>A0AAD3XPR1_NEPGR</name>
<evidence type="ECO:0000313" key="1">
    <source>
        <dbReference type="EMBL" id="GMH11940.1"/>
    </source>
</evidence>
<gene>
    <name evidence="1" type="ORF">Nepgr_013781</name>
</gene>
<dbReference type="EMBL" id="BSYO01000011">
    <property type="protein sequence ID" value="GMH11940.1"/>
    <property type="molecule type" value="Genomic_DNA"/>
</dbReference>
<keyword evidence="2" id="KW-1185">Reference proteome</keyword>
<comment type="caution">
    <text evidence="1">The sequence shown here is derived from an EMBL/GenBank/DDBJ whole genome shotgun (WGS) entry which is preliminary data.</text>
</comment>
<protein>
    <submittedName>
        <fullName evidence="1">Uncharacterized protein</fullName>
    </submittedName>
</protein>
<reference evidence="1" key="1">
    <citation type="submission" date="2023-05" db="EMBL/GenBank/DDBJ databases">
        <title>Nepenthes gracilis genome sequencing.</title>
        <authorList>
            <person name="Fukushima K."/>
        </authorList>
    </citation>
    <scope>NUCLEOTIDE SEQUENCE</scope>
    <source>
        <strain evidence="1">SING2019-196</strain>
    </source>
</reference>
<dbReference type="Proteomes" id="UP001279734">
    <property type="component" value="Unassembled WGS sequence"/>
</dbReference>